<organism evidence="3 4">
    <name type="scientific">Acanthamoeba castellanii (strain ATCC 30010 / Neff)</name>
    <dbReference type="NCBI Taxonomy" id="1257118"/>
    <lineage>
        <taxon>Eukaryota</taxon>
        <taxon>Amoebozoa</taxon>
        <taxon>Discosea</taxon>
        <taxon>Longamoebia</taxon>
        <taxon>Centramoebida</taxon>
        <taxon>Acanthamoebidae</taxon>
        <taxon>Acanthamoeba</taxon>
    </lineage>
</organism>
<feature type="transmembrane region" description="Helical" evidence="2">
    <location>
        <begin position="569"/>
        <end position="588"/>
    </location>
</feature>
<gene>
    <name evidence="3" type="ORF">ACA1_016690</name>
</gene>
<accession>L8GGP2</accession>
<feature type="compositionally biased region" description="Basic and acidic residues" evidence="1">
    <location>
        <begin position="333"/>
        <end position="342"/>
    </location>
</feature>
<evidence type="ECO:0000256" key="2">
    <source>
        <dbReference type="SAM" id="Phobius"/>
    </source>
</evidence>
<proteinExistence type="predicted"/>
<name>L8GGP2_ACACF</name>
<keyword evidence="4" id="KW-1185">Reference proteome</keyword>
<dbReference type="GeneID" id="14912741"/>
<dbReference type="AlphaFoldDB" id="L8GGP2"/>
<feature type="non-terminal residue" evidence="3">
    <location>
        <position position="590"/>
    </location>
</feature>
<feature type="compositionally biased region" description="Basic and acidic residues" evidence="1">
    <location>
        <begin position="285"/>
        <end position="318"/>
    </location>
</feature>
<keyword evidence="2" id="KW-0812">Transmembrane</keyword>
<feature type="region of interest" description="Disordered" evidence="1">
    <location>
        <begin position="249"/>
        <end position="342"/>
    </location>
</feature>
<sequence>HFLNYVFKIIRDFFDKGGHTCVIAIDTLKYVPLAKAPTQMDRDKYSKPLSKEELGLGEGKEVMGRGLLIHQEWHRVMANRDLREEIFRYFEQEFLRNFFKRVKKETWDKWVHADIAQQSKEGGKKMPREWLKSLVIDGGTRYGPNPYVIYSSGKVCEKPEWRNYIGESDLKIPFYINYVFPTENFLVNSIDSDLIRILLGGTPLRLDPATGLPTSRIYLRLNDAKKAVETEEEKPQPAVVAAAADGMVNEGEEGEPPKPQVVKRGRGRPKGSTSKKPSAKAKAAKGKEKAANDTGDEHQQAEQEEAKSPVEPEERETADTTETGAGESAAKGGQEEKAKKEEPEYFYEPDYVDINALWVAIREHWQRFTPSLFTPIPSLPASDEDVLWCRDCASISDPISNELLKSHIAAGQELPSYEELRQISIDSLKKQALHCLPAAEIEVKFRQVRWTLLYLLNGYKKERGGDEGSERWTTGNLAGTLIPDCLETDGEGRSLHGWELKSAEEGHNRKNIKRSTSISADTRYGLLVDKEEIVAVLRREAEEEEIKKKATGERAAPLLSRRATELVELAVFSLPLLVVASFALYRAWRH</sequence>
<evidence type="ECO:0000313" key="4">
    <source>
        <dbReference type="Proteomes" id="UP000011083"/>
    </source>
</evidence>
<reference evidence="3 4" key="1">
    <citation type="journal article" date="2013" name="Genome Biol.">
        <title>Genome of Acanthamoeba castellanii highlights extensive lateral gene transfer and early evolution of tyrosine kinase signaling.</title>
        <authorList>
            <person name="Clarke M."/>
            <person name="Lohan A.J."/>
            <person name="Liu B."/>
            <person name="Lagkouvardos I."/>
            <person name="Roy S."/>
            <person name="Zafar N."/>
            <person name="Bertelli C."/>
            <person name="Schilde C."/>
            <person name="Kianianmomeni A."/>
            <person name="Burglin T.R."/>
            <person name="Frech C."/>
            <person name="Turcotte B."/>
            <person name="Kopec K.O."/>
            <person name="Synnott J.M."/>
            <person name="Choo C."/>
            <person name="Paponov I."/>
            <person name="Finkler A."/>
            <person name="Soon Heng Tan C."/>
            <person name="Hutchins A.P."/>
            <person name="Weinmeier T."/>
            <person name="Rattei T."/>
            <person name="Chu J.S."/>
            <person name="Gimenez G."/>
            <person name="Irimia M."/>
            <person name="Rigden D.J."/>
            <person name="Fitzpatrick D.A."/>
            <person name="Lorenzo-Morales J."/>
            <person name="Bateman A."/>
            <person name="Chiu C.H."/>
            <person name="Tang P."/>
            <person name="Hegemann P."/>
            <person name="Fromm H."/>
            <person name="Raoult D."/>
            <person name="Greub G."/>
            <person name="Miranda-Saavedra D."/>
            <person name="Chen N."/>
            <person name="Nash P."/>
            <person name="Ginger M.L."/>
            <person name="Horn M."/>
            <person name="Schaap P."/>
            <person name="Caler L."/>
            <person name="Loftus B."/>
        </authorList>
    </citation>
    <scope>NUCLEOTIDE SEQUENCE [LARGE SCALE GENOMIC DNA]</scope>
    <source>
        <strain evidence="3 4">Neff</strain>
    </source>
</reference>
<evidence type="ECO:0000313" key="3">
    <source>
        <dbReference type="EMBL" id="ELR12250.1"/>
    </source>
</evidence>
<dbReference type="Proteomes" id="UP000011083">
    <property type="component" value="Unassembled WGS sequence"/>
</dbReference>
<dbReference type="VEuPathDB" id="AmoebaDB:ACA1_016690"/>
<feature type="compositionally biased region" description="Low complexity" evidence="1">
    <location>
        <begin position="320"/>
        <end position="332"/>
    </location>
</feature>
<dbReference type="RefSeq" id="XP_004334263.1">
    <property type="nucleotide sequence ID" value="XM_004334215.1"/>
</dbReference>
<keyword evidence="2" id="KW-0472">Membrane</keyword>
<protein>
    <submittedName>
        <fullName evidence="3">Uncharacterized protein</fullName>
    </submittedName>
</protein>
<evidence type="ECO:0000256" key="1">
    <source>
        <dbReference type="SAM" id="MobiDB-lite"/>
    </source>
</evidence>
<dbReference type="KEGG" id="acan:ACA1_016690"/>
<keyword evidence="2" id="KW-1133">Transmembrane helix</keyword>
<dbReference type="EMBL" id="KB008122">
    <property type="protein sequence ID" value="ELR12250.1"/>
    <property type="molecule type" value="Genomic_DNA"/>
</dbReference>